<keyword evidence="2 5" id="KW-0812">Transmembrane</keyword>
<evidence type="ECO:0000256" key="2">
    <source>
        <dbReference type="ARBA" id="ARBA00022692"/>
    </source>
</evidence>
<feature type="transmembrane region" description="Helical" evidence="5">
    <location>
        <begin position="156"/>
        <end position="173"/>
    </location>
</feature>
<dbReference type="CDD" id="cd09325">
    <property type="entry name" value="TDT_C4-dicarb_trans"/>
    <property type="match status" value="1"/>
</dbReference>
<evidence type="ECO:0008006" key="8">
    <source>
        <dbReference type="Google" id="ProtNLM"/>
    </source>
</evidence>
<sequence>MNNLKSFFHAVPLPISAVALSLIGLSNLSADVPLVSRGAVLLAVIILVIVTVKLCLDWPGFLAAMSQAPAAATFPTYSMALILLSKALTGQSIFLAKAVWVAGIAIHLSVMIWFTKKFVWQKSLQQVLPAWFIVYVGIVTVSMTAGVFQQQRFGKGVYWFGLLAFLVLLPLVSRRLRVAPLADQLKPTAAILAAPASLILAGYLTLFEVKTVWFVVLQLLVAQALYLWVLSQLPVLIKLPFQPTHAALTFPLVISATALTLFAGYLGSIFPSISSVLNTAAKLEHYLAAAVTLYVLVCFISNVVKGRRTSRI</sequence>
<evidence type="ECO:0000256" key="5">
    <source>
        <dbReference type="SAM" id="Phobius"/>
    </source>
</evidence>
<dbReference type="Pfam" id="PF03595">
    <property type="entry name" value="SLAC1"/>
    <property type="match status" value="1"/>
</dbReference>
<evidence type="ECO:0000256" key="4">
    <source>
        <dbReference type="ARBA" id="ARBA00023136"/>
    </source>
</evidence>
<feature type="transmembrane region" description="Helical" evidence="5">
    <location>
        <begin position="286"/>
        <end position="304"/>
    </location>
</feature>
<feature type="transmembrane region" description="Helical" evidence="5">
    <location>
        <begin position="94"/>
        <end position="115"/>
    </location>
</feature>
<accession>A0A430APQ4</accession>
<organism evidence="6 7">
    <name type="scientific">Vagococcus acidifermentans</name>
    <dbReference type="NCBI Taxonomy" id="564710"/>
    <lineage>
        <taxon>Bacteria</taxon>
        <taxon>Bacillati</taxon>
        <taxon>Bacillota</taxon>
        <taxon>Bacilli</taxon>
        <taxon>Lactobacillales</taxon>
        <taxon>Enterococcaceae</taxon>
        <taxon>Vagococcus</taxon>
    </lineage>
</organism>
<comment type="caution">
    <text evidence="6">The sequence shown here is derived from an EMBL/GenBank/DDBJ whole genome shotgun (WGS) entry which is preliminary data.</text>
</comment>
<dbReference type="OrthoDB" id="309023at2"/>
<feature type="transmembrane region" description="Helical" evidence="5">
    <location>
        <begin position="127"/>
        <end position="150"/>
    </location>
</feature>
<comment type="subcellular location">
    <subcellularLocation>
        <location evidence="1">Membrane</location>
        <topology evidence="1">Multi-pass membrane protein</topology>
    </subcellularLocation>
</comment>
<feature type="transmembrane region" description="Helical" evidence="5">
    <location>
        <begin position="34"/>
        <end position="56"/>
    </location>
</feature>
<dbReference type="Gene3D" id="1.50.10.150">
    <property type="entry name" value="Voltage-dependent anion channel"/>
    <property type="match status" value="1"/>
</dbReference>
<keyword evidence="7" id="KW-1185">Reference proteome</keyword>
<feature type="transmembrane region" description="Helical" evidence="5">
    <location>
        <begin position="245"/>
        <end position="266"/>
    </location>
</feature>
<dbReference type="PANTHER" id="PTHR37955">
    <property type="entry name" value="TELLURITE RESISTANCE PROTEIN TEHA"/>
    <property type="match status" value="1"/>
</dbReference>
<protein>
    <recommendedName>
        <fullName evidence="8">C4-dicarboxylate ABC transporter</fullName>
    </recommendedName>
</protein>
<dbReference type="PANTHER" id="PTHR37955:SF1">
    <property type="entry name" value="DEP DOMAIN-CONTAINING PROTEIN"/>
    <property type="match status" value="1"/>
</dbReference>
<evidence type="ECO:0000256" key="1">
    <source>
        <dbReference type="ARBA" id="ARBA00004141"/>
    </source>
</evidence>
<dbReference type="InterPro" id="IPR038665">
    <property type="entry name" value="Voltage-dep_anion_channel_sf"/>
</dbReference>
<dbReference type="InterPro" id="IPR004695">
    <property type="entry name" value="SLAC1/Mae1/Ssu1/TehA"/>
</dbReference>
<dbReference type="GO" id="GO:0005886">
    <property type="term" value="C:plasma membrane"/>
    <property type="evidence" value="ECO:0007669"/>
    <property type="project" value="TreeGrafter"/>
</dbReference>
<feature type="transmembrane region" description="Helical" evidence="5">
    <location>
        <begin position="185"/>
        <end position="206"/>
    </location>
</feature>
<gene>
    <name evidence="6" type="ORF">CBF27_11290</name>
</gene>
<dbReference type="GO" id="GO:0046583">
    <property type="term" value="F:monoatomic cation efflux transmembrane transporter activity"/>
    <property type="evidence" value="ECO:0007669"/>
    <property type="project" value="TreeGrafter"/>
</dbReference>
<dbReference type="RefSeq" id="WP_126814420.1">
    <property type="nucleotide sequence ID" value="NZ_NGKC01000014.1"/>
</dbReference>
<keyword evidence="4 5" id="KW-0472">Membrane</keyword>
<feature type="transmembrane region" description="Helical" evidence="5">
    <location>
        <begin position="212"/>
        <end position="233"/>
    </location>
</feature>
<evidence type="ECO:0000313" key="7">
    <source>
        <dbReference type="Proteomes" id="UP000286773"/>
    </source>
</evidence>
<feature type="transmembrane region" description="Helical" evidence="5">
    <location>
        <begin position="7"/>
        <end position="28"/>
    </location>
</feature>
<dbReference type="AlphaFoldDB" id="A0A430APQ4"/>
<keyword evidence="3 5" id="KW-1133">Transmembrane helix</keyword>
<reference evidence="6 7" key="1">
    <citation type="submission" date="2017-05" db="EMBL/GenBank/DDBJ databases">
        <title>Vagococcus spp. assemblies.</title>
        <authorList>
            <person name="Gulvik C.A."/>
        </authorList>
    </citation>
    <scope>NUCLEOTIDE SEQUENCE [LARGE SCALE GENOMIC DNA]</scope>
    <source>
        <strain evidence="6 7">LMG 24798</strain>
    </source>
</reference>
<evidence type="ECO:0000313" key="6">
    <source>
        <dbReference type="EMBL" id="RSU10102.1"/>
    </source>
</evidence>
<evidence type="ECO:0000256" key="3">
    <source>
        <dbReference type="ARBA" id="ARBA00022989"/>
    </source>
</evidence>
<dbReference type="EMBL" id="NGKC01000014">
    <property type="protein sequence ID" value="RSU10102.1"/>
    <property type="molecule type" value="Genomic_DNA"/>
</dbReference>
<dbReference type="InterPro" id="IPR052951">
    <property type="entry name" value="Tellurite_res_ion_channel"/>
</dbReference>
<feature type="transmembrane region" description="Helical" evidence="5">
    <location>
        <begin position="68"/>
        <end position="88"/>
    </location>
</feature>
<proteinExistence type="predicted"/>
<dbReference type="Proteomes" id="UP000286773">
    <property type="component" value="Unassembled WGS sequence"/>
</dbReference>
<name>A0A430APQ4_9ENTE</name>